<dbReference type="Proteomes" id="UP000659654">
    <property type="component" value="Unassembled WGS sequence"/>
</dbReference>
<dbReference type="AlphaFoldDB" id="A0A7I8X1M6"/>
<sequence length="238" mass="26476">MTAKGGGILPHHRSVELSCFSFDRADIIQTDLLMLGQELTAMVSRAVSKPIDITGAYRREPFDHTDLSYSTSAQRTAEPKHKPVIRVRPQIKKPETPKTNHLNVAVQQGKVHSDVNKENVSFTNKVPLIYNLYANPSPSTIPFQPNPLRFKDSSECSCGGFDCLATASHHASACWDVDDENQDLECFPSLPAGFRSVGDVIGYANVVRAQRQEALGKLDLALLHLNNLRRERQRSARQ</sequence>
<organism evidence="1 2">
    <name type="scientific">Bursaphelenchus xylophilus</name>
    <name type="common">Pinewood nematode worm</name>
    <name type="synonym">Aphelenchoides xylophilus</name>
    <dbReference type="NCBI Taxonomy" id="6326"/>
    <lineage>
        <taxon>Eukaryota</taxon>
        <taxon>Metazoa</taxon>
        <taxon>Ecdysozoa</taxon>
        <taxon>Nematoda</taxon>
        <taxon>Chromadorea</taxon>
        <taxon>Rhabditida</taxon>
        <taxon>Tylenchina</taxon>
        <taxon>Tylenchomorpha</taxon>
        <taxon>Aphelenchoidea</taxon>
        <taxon>Aphelenchoididae</taxon>
        <taxon>Bursaphelenchus</taxon>
    </lineage>
</organism>
<proteinExistence type="predicted"/>
<dbReference type="Proteomes" id="UP000582659">
    <property type="component" value="Unassembled WGS sequence"/>
</dbReference>
<comment type="caution">
    <text evidence="1">The sequence shown here is derived from an EMBL/GenBank/DDBJ whole genome shotgun (WGS) entry which is preliminary data.</text>
</comment>
<name>A0A7I8X1M6_BURXY</name>
<keyword evidence="2" id="KW-1185">Reference proteome</keyword>
<reference evidence="1" key="1">
    <citation type="submission" date="2020-09" db="EMBL/GenBank/DDBJ databases">
        <authorList>
            <person name="Kikuchi T."/>
        </authorList>
    </citation>
    <scope>NUCLEOTIDE SEQUENCE</scope>
    <source>
        <strain evidence="1">Ka4C1</strain>
    </source>
</reference>
<evidence type="ECO:0000313" key="2">
    <source>
        <dbReference type="Proteomes" id="UP000659654"/>
    </source>
</evidence>
<evidence type="ECO:0000313" key="1">
    <source>
        <dbReference type="EMBL" id="CAD5234623.1"/>
    </source>
</evidence>
<protein>
    <submittedName>
        <fullName evidence="1">(pine wood nematode) hypothetical protein</fullName>
    </submittedName>
</protein>
<dbReference type="OrthoDB" id="5861305at2759"/>
<accession>A0A7I8X1M6</accession>
<dbReference type="EMBL" id="CAJFCV020000006">
    <property type="protein sequence ID" value="CAG9130515.1"/>
    <property type="molecule type" value="Genomic_DNA"/>
</dbReference>
<dbReference type="EMBL" id="CAJFDI010000006">
    <property type="protein sequence ID" value="CAD5234623.1"/>
    <property type="molecule type" value="Genomic_DNA"/>
</dbReference>
<gene>
    <name evidence="1" type="ORF">BXYJ_LOCUS14714</name>
</gene>
<dbReference type="SMR" id="A0A7I8X1M6"/>